<dbReference type="EMBL" id="QRWX01000004">
    <property type="protein sequence ID" value="RGT54288.1"/>
    <property type="molecule type" value="Genomic_DNA"/>
</dbReference>
<dbReference type="AlphaFoldDB" id="A0A412PBJ8"/>
<dbReference type="InterPro" id="IPR000424">
    <property type="entry name" value="Primosome_PriB/ssb"/>
</dbReference>
<dbReference type="GO" id="GO:0003697">
    <property type="term" value="F:single-stranded DNA binding"/>
    <property type="evidence" value="ECO:0007669"/>
    <property type="project" value="InterPro"/>
</dbReference>
<reference evidence="3 4" key="1">
    <citation type="submission" date="2018-08" db="EMBL/GenBank/DDBJ databases">
        <title>A genome reference for cultivated species of the human gut microbiota.</title>
        <authorList>
            <person name="Zou Y."/>
            <person name="Xue W."/>
            <person name="Luo G."/>
        </authorList>
    </citation>
    <scope>NUCLEOTIDE SEQUENCE [LARGE SCALE GENOMIC DNA]</scope>
    <source>
        <strain evidence="3 4">AF18-46</strain>
    </source>
</reference>
<dbReference type="Gene3D" id="2.40.50.140">
    <property type="entry name" value="Nucleic acid-binding proteins"/>
    <property type="match status" value="1"/>
</dbReference>
<evidence type="ECO:0000256" key="2">
    <source>
        <dbReference type="PROSITE-ProRule" id="PRU00252"/>
    </source>
</evidence>
<comment type="caution">
    <text evidence="3">The sequence shown here is derived from an EMBL/GenBank/DDBJ whole genome shotgun (WGS) entry which is preliminary data.</text>
</comment>
<proteinExistence type="predicted"/>
<dbReference type="PROSITE" id="PS50935">
    <property type="entry name" value="SSB"/>
    <property type="match status" value="1"/>
</dbReference>
<dbReference type="RefSeq" id="WP_006525329.1">
    <property type="nucleotide sequence ID" value="NZ_AP028934.1"/>
</dbReference>
<evidence type="ECO:0000313" key="3">
    <source>
        <dbReference type="EMBL" id="RGT54288.1"/>
    </source>
</evidence>
<dbReference type="InterPro" id="IPR012340">
    <property type="entry name" value="NA-bd_OB-fold"/>
</dbReference>
<dbReference type="Pfam" id="PF00436">
    <property type="entry name" value="SSB"/>
    <property type="match status" value="1"/>
</dbReference>
<evidence type="ECO:0000313" key="4">
    <source>
        <dbReference type="Proteomes" id="UP000284731"/>
    </source>
</evidence>
<evidence type="ECO:0000256" key="1">
    <source>
        <dbReference type="ARBA" id="ARBA00023125"/>
    </source>
</evidence>
<accession>A0A412PBJ8</accession>
<gene>
    <name evidence="3" type="ORF">DWX20_08980</name>
</gene>
<sequence>MLNTFVLLGKVHSLPLIQGTNLSENQSTIEIECQRAFTDNGVMSDIFTVRLWRGIAESCKAACKIGTVIAIKGRVEVNLQTKAMELIAEKVEFIR</sequence>
<dbReference type="GeneID" id="89620548"/>
<dbReference type="Proteomes" id="UP000284731">
    <property type="component" value="Unassembled WGS sequence"/>
</dbReference>
<name>A0A412PBJ8_9FIRM</name>
<protein>
    <recommendedName>
        <fullName evidence="5">Single-stranded DNA-binding protein</fullName>
    </recommendedName>
</protein>
<organism evidence="3 4">
    <name type="scientific">Solobacterium moorei</name>
    <dbReference type="NCBI Taxonomy" id="102148"/>
    <lineage>
        <taxon>Bacteria</taxon>
        <taxon>Bacillati</taxon>
        <taxon>Bacillota</taxon>
        <taxon>Erysipelotrichia</taxon>
        <taxon>Erysipelotrichales</taxon>
        <taxon>Erysipelotrichaceae</taxon>
        <taxon>Solobacterium</taxon>
    </lineage>
</organism>
<dbReference type="SUPFAM" id="SSF50249">
    <property type="entry name" value="Nucleic acid-binding proteins"/>
    <property type="match status" value="1"/>
</dbReference>
<keyword evidence="1 2" id="KW-0238">DNA-binding</keyword>
<evidence type="ECO:0008006" key="5">
    <source>
        <dbReference type="Google" id="ProtNLM"/>
    </source>
</evidence>